<dbReference type="PANTHER" id="PTHR19282:SF456">
    <property type="entry name" value="CD63 MOLECULE"/>
    <property type="match status" value="1"/>
</dbReference>
<evidence type="ECO:0000256" key="5">
    <source>
        <dbReference type="ARBA" id="ARBA00023136"/>
    </source>
</evidence>
<dbReference type="Gene3D" id="1.10.1450.10">
    <property type="entry name" value="Tetraspanin"/>
    <property type="match status" value="1"/>
</dbReference>
<evidence type="ECO:0000313" key="7">
    <source>
        <dbReference type="EMBL" id="CAD7225510.1"/>
    </source>
</evidence>
<dbReference type="PANTHER" id="PTHR19282">
    <property type="entry name" value="TETRASPANIN"/>
    <property type="match status" value="1"/>
</dbReference>
<protein>
    <recommendedName>
        <fullName evidence="6">Tetraspanin</fullName>
    </recommendedName>
</protein>
<evidence type="ECO:0000256" key="3">
    <source>
        <dbReference type="ARBA" id="ARBA00022692"/>
    </source>
</evidence>
<dbReference type="Pfam" id="PF00335">
    <property type="entry name" value="Tetraspanin"/>
    <property type="match status" value="1"/>
</dbReference>
<dbReference type="GO" id="GO:0005886">
    <property type="term" value="C:plasma membrane"/>
    <property type="evidence" value="ECO:0007669"/>
    <property type="project" value="TreeGrafter"/>
</dbReference>
<dbReference type="InterPro" id="IPR018499">
    <property type="entry name" value="Tetraspanin/Peripherin"/>
</dbReference>
<feature type="transmembrane region" description="Helical" evidence="6">
    <location>
        <begin position="68"/>
        <end position="89"/>
    </location>
</feature>
<evidence type="ECO:0000256" key="4">
    <source>
        <dbReference type="ARBA" id="ARBA00022989"/>
    </source>
</evidence>
<dbReference type="SUPFAM" id="SSF48652">
    <property type="entry name" value="Tetraspanin"/>
    <property type="match status" value="1"/>
</dbReference>
<keyword evidence="5 6" id="KW-0472">Membrane</keyword>
<gene>
    <name evidence="7" type="ORF">CTOB1V02_LOCUS3449</name>
</gene>
<dbReference type="InterPro" id="IPR000301">
    <property type="entry name" value="Tetraspanin_animals"/>
</dbReference>
<dbReference type="PIRSF" id="PIRSF002419">
    <property type="entry name" value="Tetraspanin"/>
    <property type="match status" value="1"/>
</dbReference>
<evidence type="ECO:0000256" key="1">
    <source>
        <dbReference type="ARBA" id="ARBA00004141"/>
    </source>
</evidence>
<reference evidence="7" key="1">
    <citation type="submission" date="2020-11" db="EMBL/GenBank/DDBJ databases">
        <authorList>
            <person name="Tran Van P."/>
        </authorList>
    </citation>
    <scope>NUCLEOTIDE SEQUENCE</scope>
</reference>
<evidence type="ECO:0000256" key="2">
    <source>
        <dbReference type="ARBA" id="ARBA00006840"/>
    </source>
</evidence>
<proteinExistence type="inferred from homology"/>
<dbReference type="EMBL" id="OB660590">
    <property type="protein sequence ID" value="CAD7225510.1"/>
    <property type="molecule type" value="Genomic_DNA"/>
</dbReference>
<accession>A0A7R8W9W8</accession>
<feature type="transmembrane region" description="Helical" evidence="6">
    <location>
        <begin position="95"/>
        <end position="118"/>
    </location>
</feature>
<feature type="transmembrane region" description="Helical" evidence="6">
    <location>
        <begin position="241"/>
        <end position="266"/>
    </location>
</feature>
<keyword evidence="3 6" id="KW-0812">Transmembrane</keyword>
<evidence type="ECO:0000256" key="6">
    <source>
        <dbReference type="RuleBase" id="RU361218"/>
    </source>
</evidence>
<feature type="transmembrane region" description="Helical" evidence="6">
    <location>
        <begin position="24"/>
        <end position="47"/>
    </location>
</feature>
<organism evidence="7">
    <name type="scientific">Cyprideis torosa</name>
    <dbReference type="NCBI Taxonomy" id="163714"/>
    <lineage>
        <taxon>Eukaryota</taxon>
        <taxon>Metazoa</taxon>
        <taxon>Ecdysozoa</taxon>
        <taxon>Arthropoda</taxon>
        <taxon>Crustacea</taxon>
        <taxon>Oligostraca</taxon>
        <taxon>Ostracoda</taxon>
        <taxon>Podocopa</taxon>
        <taxon>Podocopida</taxon>
        <taxon>Cytherocopina</taxon>
        <taxon>Cytheroidea</taxon>
        <taxon>Cytherideidae</taxon>
        <taxon>Cyprideis</taxon>
    </lineage>
</organism>
<name>A0A7R8W9W8_9CRUS</name>
<dbReference type="InterPro" id="IPR008952">
    <property type="entry name" value="Tetraspanin_EC2_sf"/>
</dbReference>
<dbReference type="PRINTS" id="PR00259">
    <property type="entry name" value="TMFOUR"/>
</dbReference>
<dbReference type="AlphaFoldDB" id="A0A7R8W9W8"/>
<comment type="similarity">
    <text evidence="2 6">Belongs to the tetraspanin (TM4SF) family.</text>
</comment>
<keyword evidence="4 6" id="KW-1133">Transmembrane helix</keyword>
<dbReference type="OrthoDB" id="10033535at2759"/>
<sequence>MQCNGEVDTFCAAIKETMTKLVKYLVFAFNLLFVIAGLAVLIVGIVIRAAYNEYFEFVPDGIFTTPRILIAVGLITFVVAFFGCCGAIRDSRWMLFIFMVALGFLFILEFSAAIAAYVMKGSISESIKNKMDSSMDNFDKEGKEGVTRTWDALQADMHCCGVDNEVGFLDWGTRFNFTNTSPNVTVPSSCCMKVSNDVEEGVCPMPEEGSFVVTISQKDAGEDLWKIGCYEKLAKGMKENVGAVAGAALAVALVEIVGIVLSYLLYKEIGSRYETV</sequence>
<comment type="subcellular location">
    <subcellularLocation>
        <location evidence="1 6">Membrane</location>
        <topology evidence="1 6">Multi-pass membrane protein</topology>
    </subcellularLocation>
</comment>